<evidence type="ECO:0000259" key="2">
    <source>
        <dbReference type="Pfam" id="PF20057"/>
    </source>
</evidence>
<dbReference type="EMBL" id="PVZS01000013">
    <property type="protein sequence ID" value="PSC04552.1"/>
    <property type="molecule type" value="Genomic_DNA"/>
</dbReference>
<evidence type="ECO:0000313" key="4">
    <source>
        <dbReference type="Proteomes" id="UP000239772"/>
    </source>
</evidence>
<dbReference type="RefSeq" id="WP_106337576.1">
    <property type="nucleotide sequence ID" value="NZ_PVZS01000013.1"/>
</dbReference>
<gene>
    <name evidence="3" type="ORF">SLNSH_13735</name>
</gene>
<feature type="region of interest" description="Disordered" evidence="1">
    <location>
        <begin position="1"/>
        <end position="23"/>
    </location>
</feature>
<dbReference type="InterPro" id="IPR045599">
    <property type="entry name" value="DUF6456"/>
</dbReference>
<keyword evidence="4" id="KW-1185">Reference proteome</keyword>
<name>A0A2T1HSD2_9HYPH</name>
<sequence length="276" mass="29554">MPKTASAMKRARRPAQSAAAAPGALPPVLARQLRALRAGPVAVGPDAPEAVRHAAALLVRMDLAAWEAATGRLALTEAGRARLRREDAAPDQAWLAQHKPLGRAQLDREGESRAVTVDEAESPLAWLRRRAGKDGRPFLGDAQFQAGERFRVDLTLGMVLPSVTASWSPAPRGGRRGGGVEHVTDMALAARQRCDAAARALGAELAGLLVDVCGFLKGLEQVERERGWPARSAKVVLRIALDRLAAHYGLAREAVGPDRSPMRMWGAPDYRPTMDG</sequence>
<reference evidence="4" key="1">
    <citation type="submission" date="2018-03" db="EMBL/GenBank/DDBJ databases">
        <authorList>
            <person name="Sun L."/>
            <person name="Liu H."/>
            <person name="Chen W."/>
            <person name="Huang K."/>
            <person name="Liu W."/>
            <person name="Gao X."/>
        </authorList>
    </citation>
    <scope>NUCLEOTIDE SEQUENCE [LARGE SCALE GENOMIC DNA]</scope>
    <source>
        <strain evidence="4">SH9</strain>
    </source>
</reference>
<evidence type="ECO:0000313" key="3">
    <source>
        <dbReference type="EMBL" id="PSC04552.1"/>
    </source>
</evidence>
<feature type="domain" description="DUF6456" evidence="2">
    <location>
        <begin position="116"/>
        <end position="249"/>
    </location>
</feature>
<organism evidence="3 4">
    <name type="scientific">Alsobacter soli</name>
    <dbReference type="NCBI Taxonomy" id="2109933"/>
    <lineage>
        <taxon>Bacteria</taxon>
        <taxon>Pseudomonadati</taxon>
        <taxon>Pseudomonadota</taxon>
        <taxon>Alphaproteobacteria</taxon>
        <taxon>Hyphomicrobiales</taxon>
        <taxon>Alsobacteraceae</taxon>
        <taxon>Alsobacter</taxon>
    </lineage>
</organism>
<dbReference type="Pfam" id="PF20057">
    <property type="entry name" value="DUF6456"/>
    <property type="match status" value="1"/>
</dbReference>
<comment type="caution">
    <text evidence="3">The sequence shown here is derived from an EMBL/GenBank/DDBJ whole genome shotgun (WGS) entry which is preliminary data.</text>
</comment>
<proteinExistence type="predicted"/>
<evidence type="ECO:0000256" key="1">
    <source>
        <dbReference type="SAM" id="MobiDB-lite"/>
    </source>
</evidence>
<protein>
    <submittedName>
        <fullName evidence="3">ATPase</fullName>
    </submittedName>
</protein>
<dbReference type="Proteomes" id="UP000239772">
    <property type="component" value="Unassembled WGS sequence"/>
</dbReference>
<dbReference type="OrthoDB" id="7476630at2"/>
<accession>A0A2T1HSD2</accession>
<feature type="compositionally biased region" description="Low complexity" evidence="1">
    <location>
        <begin position="14"/>
        <end position="23"/>
    </location>
</feature>
<dbReference type="AlphaFoldDB" id="A0A2T1HSD2"/>